<name>A0AC60QYE7_IXOPE</name>
<keyword evidence="2" id="KW-1185">Reference proteome</keyword>
<accession>A0AC60QYE7</accession>
<organism evidence="1 2">
    <name type="scientific">Ixodes persulcatus</name>
    <name type="common">Taiga tick</name>
    <dbReference type="NCBI Taxonomy" id="34615"/>
    <lineage>
        <taxon>Eukaryota</taxon>
        <taxon>Metazoa</taxon>
        <taxon>Ecdysozoa</taxon>
        <taxon>Arthropoda</taxon>
        <taxon>Chelicerata</taxon>
        <taxon>Arachnida</taxon>
        <taxon>Acari</taxon>
        <taxon>Parasitiformes</taxon>
        <taxon>Ixodida</taxon>
        <taxon>Ixodoidea</taxon>
        <taxon>Ixodidae</taxon>
        <taxon>Ixodinae</taxon>
        <taxon>Ixodes</taxon>
    </lineage>
</organism>
<reference evidence="1 2" key="1">
    <citation type="journal article" date="2020" name="Cell">
        <title>Large-Scale Comparative Analyses of Tick Genomes Elucidate Their Genetic Diversity and Vector Capacities.</title>
        <authorList>
            <consortium name="Tick Genome and Microbiome Consortium (TIGMIC)"/>
            <person name="Jia N."/>
            <person name="Wang J."/>
            <person name="Shi W."/>
            <person name="Du L."/>
            <person name="Sun Y."/>
            <person name="Zhan W."/>
            <person name="Jiang J.F."/>
            <person name="Wang Q."/>
            <person name="Zhang B."/>
            <person name="Ji P."/>
            <person name="Bell-Sakyi L."/>
            <person name="Cui X.M."/>
            <person name="Yuan T.T."/>
            <person name="Jiang B.G."/>
            <person name="Yang W.F."/>
            <person name="Lam T.T."/>
            <person name="Chang Q.C."/>
            <person name="Ding S.J."/>
            <person name="Wang X.J."/>
            <person name="Zhu J.G."/>
            <person name="Ruan X.D."/>
            <person name="Zhao L."/>
            <person name="Wei J.T."/>
            <person name="Ye R.Z."/>
            <person name="Que T.C."/>
            <person name="Du C.H."/>
            <person name="Zhou Y.H."/>
            <person name="Cheng J.X."/>
            <person name="Dai P.F."/>
            <person name="Guo W.B."/>
            <person name="Han X.H."/>
            <person name="Huang E.J."/>
            <person name="Li L.F."/>
            <person name="Wei W."/>
            <person name="Gao Y.C."/>
            <person name="Liu J.Z."/>
            <person name="Shao H.Z."/>
            <person name="Wang X."/>
            <person name="Wang C.C."/>
            <person name="Yang T.C."/>
            <person name="Huo Q.B."/>
            <person name="Li W."/>
            <person name="Chen H.Y."/>
            <person name="Chen S.E."/>
            <person name="Zhou L.G."/>
            <person name="Ni X.B."/>
            <person name="Tian J.H."/>
            <person name="Sheng Y."/>
            <person name="Liu T."/>
            <person name="Pan Y.S."/>
            <person name="Xia L.Y."/>
            <person name="Li J."/>
            <person name="Zhao F."/>
            <person name="Cao W.C."/>
        </authorList>
    </citation>
    <scope>NUCLEOTIDE SEQUENCE [LARGE SCALE GENOMIC DNA]</scope>
    <source>
        <strain evidence="1">Iper-2018</strain>
    </source>
</reference>
<evidence type="ECO:0000313" key="1">
    <source>
        <dbReference type="EMBL" id="KAG0444346.1"/>
    </source>
</evidence>
<comment type="caution">
    <text evidence="1">The sequence shown here is derived from an EMBL/GenBank/DDBJ whole genome shotgun (WGS) entry which is preliminary data.</text>
</comment>
<feature type="non-terminal residue" evidence="1">
    <location>
        <position position="1"/>
    </location>
</feature>
<protein>
    <submittedName>
        <fullName evidence="1">Uncharacterized protein</fullName>
    </submittedName>
</protein>
<gene>
    <name evidence="1" type="ORF">HPB47_013900</name>
</gene>
<dbReference type="EMBL" id="JABSTQ010002153">
    <property type="protein sequence ID" value="KAG0444346.1"/>
    <property type="molecule type" value="Genomic_DNA"/>
</dbReference>
<proteinExistence type="predicted"/>
<sequence length="196" mass="21934">HVVHFLDDGSSYVVPEWWLVREGNKIFSYWPPHKQQYQLLAAIRQREQVTQAWSYHPVNIIHSYATLQPAVDSIDAALNTSNLDSDVPDPTPRRLKVRRSAAYAETSSSDAPPRGGACSGPVLPPYPSPGQFREGASYRNMDTGDHLESAAWNSQGLPGSERPFQQGCLTPQRSSTPLDGTAQLLEMIREQDKRHR</sequence>
<evidence type="ECO:0000313" key="2">
    <source>
        <dbReference type="Proteomes" id="UP000805193"/>
    </source>
</evidence>
<dbReference type="Proteomes" id="UP000805193">
    <property type="component" value="Unassembled WGS sequence"/>
</dbReference>
<feature type="non-terminal residue" evidence="1">
    <location>
        <position position="196"/>
    </location>
</feature>